<evidence type="ECO:0000256" key="1">
    <source>
        <dbReference type="ARBA" id="ARBA00008987"/>
    </source>
</evidence>
<dbReference type="EMBL" id="QNQT01000012">
    <property type="protein sequence ID" value="RDU35230.1"/>
    <property type="molecule type" value="Genomic_DNA"/>
</dbReference>
<protein>
    <submittedName>
        <fullName evidence="5">Thiol reductase thioredoxin</fullName>
    </submittedName>
</protein>
<dbReference type="CDD" id="cd02947">
    <property type="entry name" value="TRX_family"/>
    <property type="match status" value="1"/>
</dbReference>
<evidence type="ECO:0000313" key="6">
    <source>
        <dbReference type="Proteomes" id="UP000257144"/>
    </source>
</evidence>
<dbReference type="PROSITE" id="PS51352">
    <property type="entry name" value="THIOREDOXIN_2"/>
    <property type="match status" value="1"/>
</dbReference>
<evidence type="ECO:0000256" key="2">
    <source>
        <dbReference type="ARBA" id="ARBA00023157"/>
    </source>
</evidence>
<gene>
    <name evidence="5" type="ORF">DRW41_19115</name>
</gene>
<dbReference type="GO" id="GO:0015035">
    <property type="term" value="F:protein-disulfide reductase activity"/>
    <property type="evidence" value="ECO:0007669"/>
    <property type="project" value="TreeGrafter"/>
</dbReference>
<proteinExistence type="inferred from homology"/>
<accession>A0A3D8GL88</accession>
<dbReference type="OrthoDB" id="32134at2"/>
<name>A0A3D8GL88_9BACI</name>
<evidence type="ECO:0000313" key="5">
    <source>
        <dbReference type="EMBL" id="RDU35230.1"/>
    </source>
</evidence>
<organism evidence="5 6">
    <name type="scientific">Neobacillus piezotolerans</name>
    <dbReference type="NCBI Taxonomy" id="2259171"/>
    <lineage>
        <taxon>Bacteria</taxon>
        <taxon>Bacillati</taxon>
        <taxon>Bacillota</taxon>
        <taxon>Bacilli</taxon>
        <taxon>Bacillales</taxon>
        <taxon>Bacillaceae</taxon>
        <taxon>Neobacillus</taxon>
    </lineage>
</organism>
<dbReference type="GO" id="GO:0045454">
    <property type="term" value="P:cell redox homeostasis"/>
    <property type="evidence" value="ECO:0007669"/>
    <property type="project" value="TreeGrafter"/>
</dbReference>
<comment type="caution">
    <text evidence="5">The sequence shown here is derived from an EMBL/GenBank/DDBJ whole genome shotgun (WGS) entry which is preliminary data.</text>
</comment>
<dbReference type="SUPFAM" id="SSF52833">
    <property type="entry name" value="Thioredoxin-like"/>
    <property type="match status" value="1"/>
</dbReference>
<feature type="domain" description="Thioredoxin" evidence="4">
    <location>
        <begin position="34"/>
        <end position="156"/>
    </location>
</feature>
<keyword evidence="6" id="KW-1185">Reference proteome</keyword>
<dbReference type="Pfam" id="PF00085">
    <property type="entry name" value="Thioredoxin"/>
    <property type="match status" value="1"/>
</dbReference>
<keyword evidence="3" id="KW-0676">Redox-active center</keyword>
<dbReference type="Proteomes" id="UP000257144">
    <property type="component" value="Unassembled WGS sequence"/>
</dbReference>
<comment type="similarity">
    <text evidence="1">Belongs to the thioredoxin family.</text>
</comment>
<dbReference type="PANTHER" id="PTHR45663:SF11">
    <property type="entry name" value="GEO12009P1"/>
    <property type="match status" value="1"/>
</dbReference>
<dbReference type="RefSeq" id="WP_115453632.1">
    <property type="nucleotide sequence ID" value="NZ_QNQT01000012.1"/>
</dbReference>
<dbReference type="InterPro" id="IPR036249">
    <property type="entry name" value="Thioredoxin-like_sf"/>
</dbReference>
<dbReference type="InterPro" id="IPR013766">
    <property type="entry name" value="Thioredoxin_domain"/>
</dbReference>
<evidence type="ECO:0000256" key="3">
    <source>
        <dbReference type="ARBA" id="ARBA00023284"/>
    </source>
</evidence>
<evidence type="ECO:0000259" key="4">
    <source>
        <dbReference type="PROSITE" id="PS51352"/>
    </source>
</evidence>
<sequence length="157" mass="17914">MKKVLIFLGVVVLLFIGTAYLTNKQNEEKASGKNPYGDKQLYPETIAQLDDPNYQNIITLDNLEKKLANQEDLTVYFYSPTCPHCKKVTPILMPLAKKLGVDILQLNVLEYDSAWDEFAIEGTPTLVRFENGKETARIVGEQDKGRFQEWLEENAKE</sequence>
<keyword evidence="2" id="KW-1015">Disulfide bond</keyword>
<reference evidence="5 6" key="1">
    <citation type="submission" date="2018-07" db="EMBL/GenBank/DDBJ databases">
        <title>Bacillus sp. YLB-04 draft genome sequence.</title>
        <authorList>
            <person name="Yu L."/>
            <person name="Tang X."/>
        </authorList>
    </citation>
    <scope>NUCLEOTIDE SEQUENCE [LARGE SCALE GENOMIC DNA]</scope>
    <source>
        <strain evidence="5 6">YLB-04</strain>
    </source>
</reference>
<dbReference type="PANTHER" id="PTHR45663">
    <property type="entry name" value="GEO12009P1"/>
    <property type="match status" value="1"/>
</dbReference>
<dbReference type="GO" id="GO:0005829">
    <property type="term" value="C:cytosol"/>
    <property type="evidence" value="ECO:0007669"/>
    <property type="project" value="TreeGrafter"/>
</dbReference>
<dbReference type="AlphaFoldDB" id="A0A3D8GL88"/>
<dbReference type="Gene3D" id="3.40.30.10">
    <property type="entry name" value="Glutaredoxin"/>
    <property type="match status" value="1"/>
</dbReference>